<keyword evidence="1" id="KW-0175">Coiled coil</keyword>
<keyword evidence="3" id="KW-1185">Reference proteome</keyword>
<sequence length="480" mass="54848">MADRATGPPGRESSRQRAIRYYTFRVLSLPTEPLAIQPKQTLYPRLLSLSKGLNNEMSGILFDLNELLYARPNSKITARAIIKDFLDAKCRKLKDYDFLKRKEKEALSRREEREEIRRLREEFLKERSDIERNMEAMAKQMAELRTYAIQSNERLRRSTLAYSSLIHQPYQSLRNTLIIQEEPKSSQRLLNLFLKGYSRIFEKPRSSSNKNGLKIIIGLDNNRGYGSYTLKEDPPKPKSIPDKISSYQGQRADFPILAITDEKETEEISKEIEDTDTERRFGNGLLKDLGSGNEPLKDLERRRTIGNYIGNPVPIRPLAKHSTLAYGTLSAFNDDRDDFLELRATDPHLKAKELALFARSFPKELKYSGPDDDFKTQLIKKENPGTSLSECFEKLAKELKGIQGSLRPGLKDDRSLADKLYLACKNVLKITIARMNLAFTSTAAVANIRRAIAFAIKTSRPFAKARAYASFSEPHDHTCS</sequence>
<reference evidence="2 3" key="1">
    <citation type="journal article" date="2012" name="BMC Genomics">
        <title>Sequencing the genome of Marssonina brunnea reveals fungus-poplar co-evolution.</title>
        <authorList>
            <person name="Zhu S."/>
            <person name="Cao Y.-Z."/>
            <person name="Jiang C."/>
            <person name="Tan B.-Y."/>
            <person name="Wang Z."/>
            <person name="Feng S."/>
            <person name="Zhang L."/>
            <person name="Su X.-H."/>
            <person name="Brejova B."/>
            <person name="Vinar T."/>
            <person name="Xu M."/>
            <person name="Wang M.-X."/>
            <person name="Zhang S.-G."/>
            <person name="Huang M.-R."/>
            <person name="Wu R."/>
            <person name="Zhou Y."/>
        </authorList>
    </citation>
    <scope>NUCLEOTIDE SEQUENCE [LARGE SCALE GENOMIC DNA]</scope>
    <source>
        <strain evidence="2 3">MB_m1</strain>
    </source>
</reference>
<evidence type="ECO:0000256" key="1">
    <source>
        <dbReference type="SAM" id="Coils"/>
    </source>
</evidence>
<dbReference type="HOGENOM" id="CLU_014991_3_0_1"/>
<evidence type="ECO:0000313" key="3">
    <source>
        <dbReference type="Proteomes" id="UP000006753"/>
    </source>
</evidence>
<feature type="coiled-coil region" evidence="1">
    <location>
        <begin position="102"/>
        <end position="140"/>
    </location>
</feature>
<gene>
    <name evidence="2" type="ORF">MBM_04932</name>
</gene>
<dbReference type="InParanoid" id="K1X728"/>
<evidence type="ECO:0000313" key="2">
    <source>
        <dbReference type="EMBL" id="EKD16463.1"/>
    </source>
</evidence>
<dbReference type="KEGG" id="mbe:MBM_04932"/>
<dbReference type="Proteomes" id="UP000006753">
    <property type="component" value="Unassembled WGS sequence"/>
</dbReference>
<accession>K1X728</accession>
<dbReference type="AlphaFoldDB" id="K1X728"/>
<organism evidence="2 3">
    <name type="scientific">Marssonina brunnea f. sp. multigermtubi (strain MB_m1)</name>
    <name type="common">Marssonina leaf spot fungus</name>
    <dbReference type="NCBI Taxonomy" id="1072389"/>
    <lineage>
        <taxon>Eukaryota</taxon>
        <taxon>Fungi</taxon>
        <taxon>Dikarya</taxon>
        <taxon>Ascomycota</taxon>
        <taxon>Pezizomycotina</taxon>
        <taxon>Leotiomycetes</taxon>
        <taxon>Helotiales</taxon>
        <taxon>Drepanopezizaceae</taxon>
        <taxon>Drepanopeziza</taxon>
    </lineage>
</organism>
<protein>
    <submittedName>
        <fullName evidence="2">Uncharacterized protein</fullName>
    </submittedName>
</protein>
<name>K1X728_MARBU</name>
<proteinExistence type="predicted"/>
<dbReference type="OrthoDB" id="3580691at2759"/>
<dbReference type="EMBL" id="JH921438">
    <property type="protein sequence ID" value="EKD16463.1"/>
    <property type="molecule type" value="Genomic_DNA"/>
</dbReference>